<feature type="compositionally biased region" description="Polar residues" evidence="1">
    <location>
        <begin position="121"/>
        <end position="141"/>
    </location>
</feature>
<evidence type="ECO:0000313" key="3">
    <source>
        <dbReference type="Proteomes" id="UP000274922"/>
    </source>
</evidence>
<feature type="non-terminal residue" evidence="2">
    <location>
        <position position="1"/>
    </location>
</feature>
<gene>
    <name evidence="2" type="ORF">CXG81DRAFT_21514</name>
</gene>
<name>A0A4P9X2C6_9FUNG</name>
<dbReference type="EMBL" id="ML014576">
    <property type="protein sequence ID" value="RKO98236.1"/>
    <property type="molecule type" value="Genomic_DNA"/>
</dbReference>
<sequence length="610" mass="67968">SQYSPHSSQIFMLGDIEIGDFQLSNKEATLAEYPAGWFSSQSGVVHPPNQDRSNLFGTHLDIPHDLGTPATVYASGSAAGGDPSLPWSPAGNSDVRSLSGADTNSMGEFSQQSFPPLPGDTGSSGLWQPEGNNPDQFTWPTSDYRHGPYDPAAQQPPFSLHPGVSDGIGSSELGQPGMQPSLPETTHPDTLSQLNSDLRPRPDPLTYSFGMTPPDQAHVPSRSDSSLPDQHPAVPLTADDPERGSGVGLRSKKAQRQFPNLPRSIPLRPPDVDLARFVDLSVVKPDWLRTFPSLHEIMSVLYGHMEQHYRTHQFGFPDMIVINYGLIRFCESTKSEHFRPIHEYALGVHEVFQHYYQYHQGRLRRSDAEWDAKVLWMYLDFILTPGRKLAKKIHTTHGRVLADLAKWELIYRTYLTRKLSIVCDADTLFQKIVDSAQASDDPKAAEILNFGPRNQLGEQKVTDSAITSMRRRLLVFGINGFDLVASFEFNRGNPAAIFKRSVKPEIVKNYLEDHQSVAFRNFLKACDKLSTVVSKAEFAHIYVPMREIKDPKSSINNFSLFDSPLPVPERASGQEFSRPIPKPDGLEPRVSNIASGRPSMTPFTEIMRVP</sequence>
<feature type="compositionally biased region" description="Polar residues" evidence="1">
    <location>
        <begin position="90"/>
        <end position="114"/>
    </location>
</feature>
<accession>A0A4P9X2C6</accession>
<dbReference type="Proteomes" id="UP000274922">
    <property type="component" value="Unassembled WGS sequence"/>
</dbReference>
<proteinExistence type="predicted"/>
<feature type="region of interest" description="Disordered" evidence="1">
    <location>
        <begin position="73"/>
        <end position="264"/>
    </location>
</feature>
<evidence type="ECO:0000313" key="2">
    <source>
        <dbReference type="EMBL" id="RKO98236.1"/>
    </source>
</evidence>
<feature type="compositionally biased region" description="Polar residues" evidence="1">
    <location>
        <begin position="182"/>
        <end position="196"/>
    </location>
</feature>
<organism evidence="2 3">
    <name type="scientific">Caulochytrium protostelioides</name>
    <dbReference type="NCBI Taxonomy" id="1555241"/>
    <lineage>
        <taxon>Eukaryota</taxon>
        <taxon>Fungi</taxon>
        <taxon>Fungi incertae sedis</taxon>
        <taxon>Chytridiomycota</taxon>
        <taxon>Chytridiomycota incertae sedis</taxon>
        <taxon>Chytridiomycetes</taxon>
        <taxon>Caulochytriales</taxon>
        <taxon>Caulochytriaceae</taxon>
        <taxon>Caulochytrium</taxon>
    </lineage>
</organism>
<evidence type="ECO:0000256" key="1">
    <source>
        <dbReference type="SAM" id="MobiDB-lite"/>
    </source>
</evidence>
<dbReference type="AlphaFoldDB" id="A0A4P9X2C6"/>
<protein>
    <submittedName>
        <fullName evidence="2">Uncharacterized protein</fullName>
    </submittedName>
</protein>
<reference evidence="3" key="1">
    <citation type="journal article" date="2018" name="Nat. Microbiol.">
        <title>Leveraging single-cell genomics to expand the fungal tree of life.</title>
        <authorList>
            <person name="Ahrendt S.R."/>
            <person name="Quandt C.A."/>
            <person name="Ciobanu D."/>
            <person name="Clum A."/>
            <person name="Salamov A."/>
            <person name="Andreopoulos B."/>
            <person name="Cheng J.F."/>
            <person name="Woyke T."/>
            <person name="Pelin A."/>
            <person name="Henrissat B."/>
            <person name="Reynolds N.K."/>
            <person name="Benny G.L."/>
            <person name="Smith M.E."/>
            <person name="James T.Y."/>
            <person name="Grigoriev I.V."/>
        </authorList>
    </citation>
    <scope>NUCLEOTIDE SEQUENCE [LARGE SCALE GENOMIC DNA]</scope>
    <source>
        <strain evidence="3">ATCC 52028</strain>
    </source>
</reference>
<keyword evidence="3" id="KW-1185">Reference proteome</keyword>